<name>A0A3L6QU47_PANMI</name>
<sequence>MPRSHARRRPSPATAGQARPPPVSASPPTAPRPTGGCRLSPPWQARRRPYPAAAPPISGLHPAAPRLGRRSPTPPFFSVLEFVHQQVSRSVTRRGYSYFQRPTLPSGPTHALSHTAGDTHTYSNATRLHFLVSAAPRVTRPRQRHPSPAKARRRPHPRTGGEAWASGPAPLLPVAARPQGTTPPLLAAAGHEARAQPARRRRSLPRPAASCGSTRRQREMATGAREAAAGTGRPRERTAAAGDGRGSAKPRWNRPPGARLAEEARRPPPVSTPPPAASCLGRRSPLVPAADQACACYGAIPSRAGLLSAGCIGHADELSPAAACFVNQSTPSPALELESEMEFLPGTCIFLKYFFSSVS</sequence>
<reference evidence="3" key="1">
    <citation type="journal article" date="2019" name="Nat. Commun.">
        <title>The genome of broomcorn millet.</title>
        <authorList>
            <person name="Zou C."/>
            <person name="Miki D."/>
            <person name="Li D."/>
            <person name="Tang Q."/>
            <person name="Xiao L."/>
            <person name="Rajput S."/>
            <person name="Deng P."/>
            <person name="Jia W."/>
            <person name="Huang R."/>
            <person name="Zhang M."/>
            <person name="Sun Y."/>
            <person name="Hu J."/>
            <person name="Fu X."/>
            <person name="Schnable P.S."/>
            <person name="Li F."/>
            <person name="Zhang H."/>
            <person name="Feng B."/>
            <person name="Zhu X."/>
            <person name="Liu R."/>
            <person name="Schnable J.C."/>
            <person name="Zhu J.-K."/>
            <person name="Zhang H."/>
        </authorList>
    </citation>
    <scope>NUCLEOTIDE SEQUENCE [LARGE SCALE GENOMIC DNA]</scope>
</reference>
<gene>
    <name evidence="2" type="ORF">C2845_PM04G15780</name>
</gene>
<feature type="compositionally biased region" description="Basic residues" evidence="1">
    <location>
        <begin position="1"/>
        <end position="10"/>
    </location>
</feature>
<dbReference type="EMBL" id="PQIB02000011">
    <property type="protein sequence ID" value="RLM86814.1"/>
    <property type="molecule type" value="Genomic_DNA"/>
</dbReference>
<organism evidence="2 3">
    <name type="scientific">Panicum miliaceum</name>
    <name type="common">Proso millet</name>
    <name type="synonym">Broomcorn millet</name>
    <dbReference type="NCBI Taxonomy" id="4540"/>
    <lineage>
        <taxon>Eukaryota</taxon>
        <taxon>Viridiplantae</taxon>
        <taxon>Streptophyta</taxon>
        <taxon>Embryophyta</taxon>
        <taxon>Tracheophyta</taxon>
        <taxon>Spermatophyta</taxon>
        <taxon>Magnoliopsida</taxon>
        <taxon>Liliopsida</taxon>
        <taxon>Poales</taxon>
        <taxon>Poaceae</taxon>
        <taxon>PACMAD clade</taxon>
        <taxon>Panicoideae</taxon>
        <taxon>Panicodae</taxon>
        <taxon>Paniceae</taxon>
        <taxon>Panicinae</taxon>
        <taxon>Panicum</taxon>
        <taxon>Panicum sect. Panicum</taxon>
    </lineage>
</organism>
<evidence type="ECO:0000313" key="2">
    <source>
        <dbReference type="EMBL" id="RLM86814.1"/>
    </source>
</evidence>
<keyword evidence="3" id="KW-1185">Reference proteome</keyword>
<dbReference type="Proteomes" id="UP000275267">
    <property type="component" value="Unassembled WGS sequence"/>
</dbReference>
<protein>
    <submittedName>
        <fullName evidence="2">Uncharacterized protein</fullName>
    </submittedName>
</protein>
<feature type="compositionally biased region" description="Low complexity" evidence="1">
    <location>
        <begin position="220"/>
        <end position="232"/>
    </location>
</feature>
<feature type="compositionally biased region" description="Pro residues" evidence="1">
    <location>
        <begin position="267"/>
        <end position="276"/>
    </location>
</feature>
<evidence type="ECO:0000256" key="1">
    <source>
        <dbReference type="SAM" id="MobiDB-lite"/>
    </source>
</evidence>
<feature type="compositionally biased region" description="Pro residues" evidence="1">
    <location>
        <begin position="19"/>
        <end position="31"/>
    </location>
</feature>
<dbReference type="AlphaFoldDB" id="A0A3L6QU47"/>
<feature type="compositionally biased region" description="Basic residues" evidence="1">
    <location>
        <begin position="139"/>
        <end position="157"/>
    </location>
</feature>
<comment type="caution">
    <text evidence="2">The sequence shown here is derived from an EMBL/GenBank/DDBJ whole genome shotgun (WGS) entry which is preliminary data.</text>
</comment>
<feature type="region of interest" description="Disordered" evidence="1">
    <location>
        <begin position="133"/>
        <end position="280"/>
    </location>
</feature>
<evidence type="ECO:0000313" key="3">
    <source>
        <dbReference type="Proteomes" id="UP000275267"/>
    </source>
</evidence>
<accession>A0A3L6QU47</accession>
<feature type="region of interest" description="Disordered" evidence="1">
    <location>
        <begin position="1"/>
        <end position="69"/>
    </location>
</feature>
<proteinExistence type="predicted"/>